<organism evidence="1 2">
    <name type="scientific">Candidatus Taylorbacteria bacterium RIFCSPHIGHO2_02_FULL_46_13</name>
    <dbReference type="NCBI Taxonomy" id="1802312"/>
    <lineage>
        <taxon>Bacteria</taxon>
        <taxon>Candidatus Tayloriibacteriota</taxon>
    </lineage>
</organism>
<dbReference type="SUPFAM" id="SSF52540">
    <property type="entry name" value="P-loop containing nucleoside triphosphate hydrolases"/>
    <property type="match status" value="1"/>
</dbReference>
<dbReference type="Proteomes" id="UP000177565">
    <property type="component" value="Unassembled WGS sequence"/>
</dbReference>
<accession>A0A1G2MQV6</accession>
<dbReference type="Gene3D" id="3.40.50.300">
    <property type="entry name" value="P-loop containing nucleotide triphosphate hydrolases"/>
    <property type="match status" value="1"/>
</dbReference>
<comment type="caution">
    <text evidence="1">The sequence shown here is derived from an EMBL/GenBank/DDBJ whole genome shotgun (WGS) entry which is preliminary data.</text>
</comment>
<evidence type="ECO:0008006" key="3">
    <source>
        <dbReference type="Google" id="ProtNLM"/>
    </source>
</evidence>
<sequence length="349" mass="40432">MSTITRAQIVGDEIQIPVELWRNDSGIFVVSLSLPRTYFREPFFTDSLAKSFSILKSGIKVHREDTPLTRPVHYDEKDKRVIYTPINEFVQRHSGVRVDKKPGFIFHMSRCGSTLTAQMLAISNRFFVLSEPTIINSVLDPALNISQENRSQLLLASIKALAMCSPKACDYVFIKFRSWNVLYLEYILQNFPDVSWMFIHRYGLEVLQSVLEKPPGWLRSRRSYARYFSDFLGIDEKSLRTISDNEYASRMLGIFCRTARNLSSQNSMFVDYDNLKNDFATVMKKLWNIDLTTEEIHAMERISKLDSKDASKTKLFEPDSKTKIAKSTKIQKTLVSRFVENERVKLTNQ</sequence>
<protein>
    <recommendedName>
        <fullName evidence="3">Sulfotransferase domain-containing protein</fullName>
    </recommendedName>
</protein>
<evidence type="ECO:0000313" key="1">
    <source>
        <dbReference type="EMBL" id="OHA26277.1"/>
    </source>
</evidence>
<dbReference type="STRING" id="1802312.A3C06_02440"/>
<gene>
    <name evidence="1" type="ORF">A3C06_02440</name>
</gene>
<dbReference type="EMBL" id="MHRQ01000023">
    <property type="protein sequence ID" value="OHA26277.1"/>
    <property type="molecule type" value="Genomic_DNA"/>
</dbReference>
<dbReference type="AlphaFoldDB" id="A0A1G2MQV6"/>
<evidence type="ECO:0000313" key="2">
    <source>
        <dbReference type="Proteomes" id="UP000177565"/>
    </source>
</evidence>
<reference evidence="1 2" key="1">
    <citation type="journal article" date="2016" name="Nat. Commun.">
        <title>Thousands of microbial genomes shed light on interconnected biogeochemical processes in an aquifer system.</title>
        <authorList>
            <person name="Anantharaman K."/>
            <person name="Brown C.T."/>
            <person name="Hug L.A."/>
            <person name="Sharon I."/>
            <person name="Castelle C.J."/>
            <person name="Probst A.J."/>
            <person name="Thomas B.C."/>
            <person name="Singh A."/>
            <person name="Wilkins M.J."/>
            <person name="Karaoz U."/>
            <person name="Brodie E.L."/>
            <person name="Williams K.H."/>
            <person name="Hubbard S.S."/>
            <person name="Banfield J.F."/>
        </authorList>
    </citation>
    <scope>NUCLEOTIDE SEQUENCE [LARGE SCALE GENOMIC DNA]</scope>
</reference>
<dbReference type="InterPro" id="IPR027417">
    <property type="entry name" value="P-loop_NTPase"/>
</dbReference>
<proteinExistence type="predicted"/>
<name>A0A1G2MQV6_9BACT</name>